<proteinExistence type="predicted"/>
<feature type="non-terminal residue" evidence="1">
    <location>
        <position position="1"/>
    </location>
</feature>
<keyword evidence="2" id="KW-1185">Reference proteome</keyword>
<sequence length="177" mass="20003">HHRTTYSNGTWTSTIPTTTPAAKRIKRDTPIIINNARYRKSTGVKYNRTTGFQVQQALQLYATERKRNCVVNEIIRSSFQELNMFGIGRRTAAAISLLQVFKRCCEWVGTCSEIKKLWTAASNFAPWPSKSGSSLELFDIDPHMSYKDGLQQAIQATFDVSCDLVAMPYPCATEKQL</sequence>
<gene>
    <name evidence="1" type="ORF">M8C21_031691</name>
</gene>
<dbReference type="EMBL" id="JAMZMK010001074">
    <property type="protein sequence ID" value="KAI7755517.1"/>
    <property type="molecule type" value="Genomic_DNA"/>
</dbReference>
<reference evidence="1" key="1">
    <citation type="submission" date="2022-06" db="EMBL/GenBank/DDBJ databases">
        <title>Uncovering the hologenomic basis of an extraordinary plant invasion.</title>
        <authorList>
            <person name="Bieker V.C."/>
            <person name="Martin M.D."/>
            <person name="Gilbert T."/>
            <person name="Hodgins K."/>
            <person name="Battlay P."/>
            <person name="Petersen B."/>
            <person name="Wilson J."/>
        </authorList>
    </citation>
    <scope>NUCLEOTIDE SEQUENCE</scope>
    <source>
        <strain evidence="1">AA19_3_7</strain>
        <tissue evidence="1">Leaf</tissue>
    </source>
</reference>
<protein>
    <submittedName>
        <fullName evidence="1">Uncharacterized protein</fullName>
    </submittedName>
</protein>
<comment type="caution">
    <text evidence="1">The sequence shown here is derived from an EMBL/GenBank/DDBJ whole genome shotgun (WGS) entry which is preliminary data.</text>
</comment>
<dbReference type="Proteomes" id="UP001206925">
    <property type="component" value="Unassembled WGS sequence"/>
</dbReference>
<name>A0AAD5GTZ6_AMBAR</name>
<evidence type="ECO:0000313" key="2">
    <source>
        <dbReference type="Proteomes" id="UP001206925"/>
    </source>
</evidence>
<dbReference type="AlphaFoldDB" id="A0AAD5GTZ6"/>
<evidence type="ECO:0000313" key="1">
    <source>
        <dbReference type="EMBL" id="KAI7755517.1"/>
    </source>
</evidence>
<organism evidence="1 2">
    <name type="scientific">Ambrosia artemisiifolia</name>
    <name type="common">Common ragweed</name>
    <dbReference type="NCBI Taxonomy" id="4212"/>
    <lineage>
        <taxon>Eukaryota</taxon>
        <taxon>Viridiplantae</taxon>
        <taxon>Streptophyta</taxon>
        <taxon>Embryophyta</taxon>
        <taxon>Tracheophyta</taxon>
        <taxon>Spermatophyta</taxon>
        <taxon>Magnoliopsida</taxon>
        <taxon>eudicotyledons</taxon>
        <taxon>Gunneridae</taxon>
        <taxon>Pentapetalae</taxon>
        <taxon>asterids</taxon>
        <taxon>campanulids</taxon>
        <taxon>Asterales</taxon>
        <taxon>Asteraceae</taxon>
        <taxon>Asteroideae</taxon>
        <taxon>Heliantheae alliance</taxon>
        <taxon>Heliantheae</taxon>
        <taxon>Ambrosia</taxon>
    </lineage>
</organism>
<accession>A0AAD5GTZ6</accession>